<dbReference type="HOGENOM" id="CLU_036862_1_0_1"/>
<keyword evidence="4 5" id="KW-0472">Membrane</keyword>
<evidence type="ECO:0000256" key="3">
    <source>
        <dbReference type="ARBA" id="ARBA00022989"/>
    </source>
</evidence>
<evidence type="ECO:0000313" key="8">
    <source>
        <dbReference type="Proteomes" id="UP000001514"/>
    </source>
</evidence>
<feature type="transmembrane region" description="Helical" evidence="5">
    <location>
        <begin position="152"/>
        <end position="170"/>
    </location>
</feature>
<feature type="chain" id="PRO_5003121067" description="LrgB-like family protein" evidence="6">
    <location>
        <begin position="22"/>
        <end position="393"/>
    </location>
</feature>
<dbReference type="PANTHER" id="PTHR30249">
    <property type="entry name" value="PUTATIVE SEROTONIN TRANSPORTER"/>
    <property type="match status" value="1"/>
</dbReference>
<evidence type="ECO:0008006" key="9">
    <source>
        <dbReference type="Google" id="ProtNLM"/>
    </source>
</evidence>
<evidence type="ECO:0000256" key="4">
    <source>
        <dbReference type="ARBA" id="ARBA00023136"/>
    </source>
</evidence>
<feature type="transmembrane region" description="Helical" evidence="5">
    <location>
        <begin position="251"/>
        <end position="271"/>
    </location>
</feature>
<evidence type="ECO:0000256" key="6">
    <source>
        <dbReference type="SAM" id="SignalP"/>
    </source>
</evidence>
<evidence type="ECO:0000256" key="5">
    <source>
        <dbReference type="SAM" id="Phobius"/>
    </source>
</evidence>
<dbReference type="Pfam" id="PF04172">
    <property type="entry name" value="LrgB"/>
    <property type="match status" value="1"/>
</dbReference>
<feature type="transmembrane region" description="Helical" evidence="5">
    <location>
        <begin position="363"/>
        <end position="387"/>
    </location>
</feature>
<sequence>MPAAAKNLPSASLGMISLVAALLLLDRLAPDACSGVNSFFFPSVEFVQRWMPLFYAPALAMLPAGAKSLQVMDGIKVVLLTVFSWAGTLTVTTLFTTLVRRYAKARLEEAPSGISLAPFSIWEAIPWLAIGAAGFILVYVSPTLLGSPARTLIPFLLSSTVVGFLLGSFLPGPVKRFLHPVITCAIFVNAAALFFSIATEKQFLSVLGSYITNNLKDPGAGDVLLAFVGPLAISYGFLLYRQRRIIVRHGIELASVVSVAGMVSVLITTYAGRALDLSSQLINSVAPSNVTFAFALPVGNLLQANPSLVVSCCVLTGILGANLSRPLLLKATKSDDPVVRGLSAACSSHGYGSASVAAGEPDLLPLCAVAYILMGTFCSLLCSVPALGRIISK</sequence>
<accession>D8QPG7</accession>
<evidence type="ECO:0000256" key="1">
    <source>
        <dbReference type="ARBA" id="ARBA00004141"/>
    </source>
</evidence>
<gene>
    <name evidence="7" type="ORF">SELMODRAFT_74491</name>
</gene>
<keyword evidence="8" id="KW-1185">Reference proteome</keyword>
<dbReference type="InParanoid" id="D8QPG7"/>
<evidence type="ECO:0000256" key="2">
    <source>
        <dbReference type="ARBA" id="ARBA00022692"/>
    </source>
</evidence>
<dbReference type="EMBL" id="GL377565">
    <property type="protein sequence ID" value="EFJ38278.1"/>
    <property type="molecule type" value="Genomic_DNA"/>
</dbReference>
<dbReference type="Proteomes" id="UP000001514">
    <property type="component" value="Unassembled WGS sequence"/>
</dbReference>
<dbReference type="GO" id="GO:0016020">
    <property type="term" value="C:membrane"/>
    <property type="evidence" value="ECO:0007669"/>
    <property type="project" value="UniProtKB-SubCell"/>
</dbReference>
<feature type="transmembrane region" description="Helical" evidence="5">
    <location>
        <begin position="219"/>
        <end position="239"/>
    </location>
</feature>
<feature type="transmembrane region" description="Helical" evidence="5">
    <location>
        <begin position="177"/>
        <end position="199"/>
    </location>
</feature>
<dbReference type="STRING" id="88036.D8QPG7"/>
<keyword evidence="3 5" id="KW-1133">Transmembrane helix</keyword>
<dbReference type="KEGG" id="smo:SELMODRAFT_74491"/>
<name>D8QPG7_SELML</name>
<keyword evidence="2 5" id="KW-0812">Transmembrane</keyword>
<comment type="subcellular location">
    <subcellularLocation>
        <location evidence="1">Membrane</location>
        <topology evidence="1">Multi-pass membrane protein</topology>
    </subcellularLocation>
</comment>
<keyword evidence="6" id="KW-0732">Signal</keyword>
<organism evidence="8">
    <name type="scientific">Selaginella moellendorffii</name>
    <name type="common">Spikemoss</name>
    <dbReference type="NCBI Taxonomy" id="88036"/>
    <lineage>
        <taxon>Eukaryota</taxon>
        <taxon>Viridiplantae</taxon>
        <taxon>Streptophyta</taxon>
        <taxon>Embryophyta</taxon>
        <taxon>Tracheophyta</taxon>
        <taxon>Lycopodiopsida</taxon>
        <taxon>Selaginellales</taxon>
        <taxon>Selaginellaceae</taxon>
        <taxon>Selaginella</taxon>
    </lineage>
</organism>
<evidence type="ECO:0000313" key="7">
    <source>
        <dbReference type="EMBL" id="EFJ38278.1"/>
    </source>
</evidence>
<feature type="transmembrane region" description="Helical" evidence="5">
    <location>
        <begin position="77"/>
        <end position="99"/>
    </location>
</feature>
<feature type="signal peptide" evidence="6">
    <location>
        <begin position="1"/>
        <end position="21"/>
    </location>
</feature>
<reference evidence="7 8" key="1">
    <citation type="journal article" date="2011" name="Science">
        <title>The Selaginella genome identifies genetic changes associated with the evolution of vascular plants.</title>
        <authorList>
            <person name="Banks J.A."/>
            <person name="Nishiyama T."/>
            <person name="Hasebe M."/>
            <person name="Bowman J.L."/>
            <person name="Gribskov M."/>
            <person name="dePamphilis C."/>
            <person name="Albert V.A."/>
            <person name="Aono N."/>
            <person name="Aoyama T."/>
            <person name="Ambrose B.A."/>
            <person name="Ashton N.W."/>
            <person name="Axtell M.J."/>
            <person name="Barker E."/>
            <person name="Barker M.S."/>
            <person name="Bennetzen J.L."/>
            <person name="Bonawitz N.D."/>
            <person name="Chapple C."/>
            <person name="Cheng C."/>
            <person name="Correa L.G."/>
            <person name="Dacre M."/>
            <person name="DeBarry J."/>
            <person name="Dreyer I."/>
            <person name="Elias M."/>
            <person name="Engstrom E.M."/>
            <person name="Estelle M."/>
            <person name="Feng L."/>
            <person name="Finet C."/>
            <person name="Floyd S.K."/>
            <person name="Frommer W.B."/>
            <person name="Fujita T."/>
            <person name="Gramzow L."/>
            <person name="Gutensohn M."/>
            <person name="Harholt J."/>
            <person name="Hattori M."/>
            <person name="Heyl A."/>
            <person name="Hirai T."/>
            <person name="Hiwatashi Y."/>
            <person name="Ishikawa M."/>
            <person name="Iwata M."/>
            <person name="Karol K.G."/>
            <person name="Koehler B."/>
            <person name="Kolukisaoglu U."/>
            <person name="Kubo M."/>
            <person name="Kurata T."/>
            <person name="Lalonde S."/>
            <person name="Li K."/>
            <person name="Li Y."/>
            <person name="Litt A."/>
            <person name="Lyons E."/>
            <person name="Manning G."/>
            <person name="Maruyama T."/>
            <person name="Michael T.P."/>
            <person name="Mikami K."/>
            <person name="Miyazaki S."/>
            <person name="Morinaga S."/>
            <person name="Murata T."/>
            <person name="Mueller-Roeber B."/>
            <person name="Nelson D.R."/>
            <person name="Obara M."/>
            <person name="Oguri Y."/>
            <person name="Olmstead R.G."/>
            <person name="Onodera N."/>
            <person name="Petersen B.L."/>
            <person name="Pils B."/>
            <person name="Prigge M."/>
            <person name="Rensing S.A."/>
            <person name="Riano-Pachon D.M."/>
            <person name="Roberts A.W."/>
            <person name="Sato Y."/>
            <person name="Scheller H.V."/>
            <person name="Schulz B."/>
            <person name="Schulz C."/>
            <person name="Shakirov E.V."/>
            <person name="Shibagaki N."/>
            <person name="Shinohara N."/>
            <person name="Shippen D.E."/>
            <person name="Soerensen I."/>
            <person name="Sotooka R."/>
            <person name="Sugimoto N."/>
            <person name="Sugita M."/>
            <person name="Sumikawa N."/>
            <person name="Tanurdzic M."/>
            <person name="Theissen G."/>
            <person name="Ulvskov P."/>
            <person name="Wakazuki S."/>
            <person name="Weng J.K."/>
            <person name="Willats W.W."/>
            <person name="Wipf D."/>
            <person name="Wolf P.G."/>
            <person name="Yang L."/>
            <person name="Zimmer A.D."/>
            <person name="Zhu Q."/>
            <person name="Mitros T."/>
            <person name="Hellsten U."/>
            <person name="Loque D."/>
            <person name="Otillar R."/>
            <person name="Salamov A."/>
            <person name="Schmutz J."/>
            <person name="Shapiro H."/>
            <person name="Lindquist E."/>
            <person name="Lucas S."/>
            <person name="Rokhsar D."/>
            <person name="Grigoriev I.V."/>
        </authorList>
    </citation>
    <scope>NUCLEOTIDE SEQUENCE [LARGE SCALE GENOMIC DNA]</scope>
</reference>
<proteinExistence type="predicted"/>
<protein>
    <recommendedName>
        <fullName evidence="9">LrgB-like family protein</fullName>
    </recommendedName>
</protein>
<dbReference type="InterPro" id="IPR007300">
    <property type="entry name" value="CidB/LrgB"/>
</dbReference>
<dbReference type="OrthoDB" id="2502820at2759"/>
<dbReference type="Gramene" id="EFJ38278">
    <property type="protein sequence ID" value="EFJ38278"/>
    <property type="gene ID" value="SELMODRAFT_74491"/>
</dbReference>
<dbReference type="eggNOG" id="ENOG502QQ63">
    <property type="taxonomic scope" value="Eukaryota"/>
</dbReference>
<feature type="transmembrane region" description="Helical" evidence="5">
    <location>
        <begin position="119"/>
        <end position="140"/>
    </location>
</feature>
<dbReference type="PANTHER" id="PTHR30249:SF13">
    <property type="entry name" value="LRGB-LIKE PROTEIN"/>
    <property type="match status" value="1"/>
</dbReference>
<dbReference type="AlphaFoldDB" id="D8QPG7"/>